<feature type="coiled-coil region" evidence="1">
    <location>
        <begin position="409"/>
        <end position="531"/>
    </location>
</feature>
<proteinExistence type="predicted"/>
<feature type="coiled-coil region" evidence="1">
    <location>
        <begin position="561"/>
        <end position="616"/>
    </location>
</feature>
<feature type="coiled-coil region" evidence="1">
    <location>
        <begin position="357"/>
        <end position="384"/>
    </location>
</feature>
<reference evidence="3 4" key="1">
    <citation type="submission" date="2023-02" db="EMBL/GenBank/DDBJ databases">
        <title>LHISI_Scaffold_Assembly.</title>
        <authorList>
            <person name="Stuart O.P."/>
            <person name="Cleave R."/>
            <person name="Magrath M.J.L."/>
            <person name="Mikheyev A.S."/>
        </authorList>
    </citation>
    <scope>NUCLEOTIDE SEQUENCE [LARGE SCALE GENOMIC DNA]</scope>
    <source>
        <strain evidence="3">Daus_M_001</strain>
        <tissue evidence="3">Leg muscle</tissue>
    </source>
</reference>
<evidence type="ECO:0000256" key="2">
    <source>
        <dbReference type="SAM" id="MobiDB-lite"/>
    </source>
</evidence>
<evidence type="ECO:0000313" key="4">
    <source>
        <dbReference type="Proteomes" id="UP001159363"/>
    </source>
</evidence>
<sequence>MSSQFYGRARLKWTLGSGQSPCGVLLNQLPDRRAAAIPVQVYNDCSGGARTAHHRLLAINVQRVSGKYASSNTLQTSPYGIFPLSHLSPCLCWQYACCVVWSRCLHGHVGKNHKHFGFLVDITVRDGNLLDGVRVHTPSNFRPLDQVAGNCATRSHRFGVRAHQSKQFFSLAVNGAALRRQTAETSLRHTNDCQSSDQGRTRGSAPGAGQRRVQKVADTPGAAGVGAAGPRHQRVVRELQTDMERISRQRKILKEETGHMTRPGPCVGCDADVCCCSAANHGSRLEKELQRVERNVEKLQVGKKHFTEQDLHRPGTCHCFQDVDSQPQAPPVSKQLRDLQEESHMLRESFRAKVDEVSQLMIENKMLKEAVASAQDEKTQAEMKFIAIKMRLKEFENNASATPRTRDLKRDLESNLKEVTDQEQRVNLLPRQATETMKYQELQLKELRKKYLELQRALEEQTQEAQSLRSNNQHVQGDIGMRIHYIKSEYQREMKMLAPMAAELERTNASLQEEMREKMELHNKCTELTRHLRVSEKRAMNLVNQLDASLSKQSQKEQSSAGDMECTVTRLKQENEEMEKLVAILRNQLAEKSDKLAAAEHHVQQLSEKLTMLREESLRQVAEVRRQAGRTTRMLHGKTLEAEAAAQRTRVVVYAALKDRDLLSQHMQSQVIVVHRAARLVLRAPSRTVDFTRRVSRPLVRSRHKHPVRRRLAFSRRRPSSLRWEECGGELTCVVTPLRHPPPLAALNYVIRVAALKKYKTLALKNFWICPFKRRFKNTKTESKDSCVASNFLVESNYYNNLGRLQHIFNDWLDVLNSLYPFNTDEIKLRIRIIQTETRQNAVRNE</sequence>
<evidence type="ECO:0008006" key="5">
    <source>
        <dbReference type="Google" id="ProtNLM"/>
    </source>
</evidence>
<dbReference type="Proteomes" id="UP001159363">
    <property type="component" value="Chromosome 2"/>
</dbReference>
<dbReference type="PANTHER" id="PTHR23159">
    <property type="entry name" value="CENTROSOMAL PROTEIN 2"/>
    <property type="match status" value="1"/>
</dbReference>
<feature type="coiled-coil region" evidence="1">
    <location>
        <begin position="282"/>
        <end position="309"/>
    </location>
</feature>
<evidence type="ECO:0000256" key="1">
    <source>
        <dbReference type="SAM" id="Coils"/>
    </source>
</evidence>
<dbReference type="PANTHER" id="PTHR23159:SF31">
    <property type="entry name" value="CENTROSOME-ASSOCIATED PROTEIN CEP250 ISOFORM X1"/>
    <property type="match status" value="1"/>
</dbReference>
<evidence type="ECO:0000313" key="3">
    <source>
        <dbReference type="EMBL" id="KAJ8891662.1"/>
    </source>
</evidence>
<name>A0ABQ9I4S5_9NEOP</name>
<keyword evidence="4" id="KW-1185">Reference proteome</keyword>
<gene>
    <name evidence="3" type="ORF">PR048_004190</name>
</gene>
<feature type="region of interest" description="Disordered" evidence="2">
    <location>
        <begin position="184"/>
        <end position="231"/>
    </location>
</feature>
<accession>A0ABQ9I4S5</accession>
<dbReference type="EMBL" id="JARBHB010000002">
    <property type="protein sequence ID" value="KAJ8891662.1"/>
    <property type="molecule type" value="Genomic_DNA"/>
</dbReference>
<comment type="caution">
    <text evidence="3">The sequence shown here is derived from an EMBL/GenBank/DDBJ whole genome shotgun (WGS) entry which is preliminary data.</text>
</comment>
<keyword evidence="1" id="KW-0175">Coiled coil</keyword>
<protein>
    <recommendedName>
        <fullName evidence="5">Centrosomal protein of 162 kDa</fullName>
    </recommendedName>
</protein>
<organism evidence="3 4">
    <name type="scientific">Dryococelus australis</name>
    <dbReference type="NCBI Taxonomy" id="614101"/>
    <lineage>
        <taxon>Eukaryota</taxon>
        <taxon>Metazoa</taxon>
        <taxon>Ecdysozoa</taxon>
        <taxon>Arthropoda</taxon>
        <taxon>Hexapoda</taxon>
        <taxon>Insecta</taxon>
        <taxon>Pterygota</taxon>
        <taxon>Neoptera</taxon>
        <taxon>Polyneoptera</taxon>
        <taxon>Phasmatodea</taxon>
        <taxon>Verophasmatodea</taxon>
        <taxon>Anareolatae</taxon>
        <taxon>Phasmatidae</taxon>
        <taxon>Eurycanthinae</taxon>
        <taxon>Dryococelus</taxon>
    </lineage>
</organism>